<keyword evidence="2" id="KW-1185">Reference proteome</keyword>
<dbReference type="Pfam" id="PF03069">
    <property type="entry name" value="FmdA_AmdA"/>
    <property type="match status" value="2"/>
</dbReference>
<dbReference type="Proteomes" id="UP000199288">
    <property type="component" value="Unassembled WGS sequence"/>
</dbReference>
<dbReference type="Gene3D" id="2.60.120.580">
    <property type="entry name" value="Acetamidase/Formamidase-like domains"/>
    <property type="match status" value="1"/>
</dbReference>
<dbReference type="OrthoDB" id="9785236at2"/>
<dbReference type="AlphaFoldDB" id="A0A1H3W8E3"/>
<accession>A0A1H3W8E3</accession>
<dbReference type="Gene3D" id="3.10.28.20">
    <property type="entry name" value="Acetamidase/Formamidase-like domains"/>
    <property type="match status" value="1"/>
</dbReference>
<dbReference type="InterPro" id="IPR004304">
    <property type="entry name" value="FmdA_AmdA"/>
</dbReference>
<gene>
    <name evidence="1" type="ORF">SAMN02910418_00332</name>
</gene>
<dbReference type="PANTHER" id="PTHR31891">
    <property type="entry name" value="FORMAMIDASE C869.04-RELATED"/>
    <property type="match status" value="1"/>
</dbReference>
<protein>
    <submittedName>
        <fullName evidence="1">Acetamidase/formamidase</fullName>
    </submittedName>
</protein>
<dbReference type="RefSeq" id="WP_092561359.1">
    <property type="nucleotide sequence ID" value="NZ_FNQV01000002.1"/>
</dbReference>
<sequence>MTRYDHVLDKSHGQTSFDRSIAPVLTITPGTGETIAMQTDGELFVQLHERGSLEAVTAPINPVTGPIYVDGAEPGDALRVTIHDIVLGDHGWSVYLPGAGALTERMGDELFSRKITLTNDAALLTESITAELRPMIGCIGTAPAGEPGSTVMPSFGSGGNMDLTDASPGSIVYLPVEVPGGLLSLGDIHAVMARAESSFVAIEAEGTAVISIDLVKGANLRAPRVETESEWCFIGIGDPVQDSIKRGYEDCFDFLLEAGYSREDAYVVMSALVHSELGGPTGSKTPDPLHPFTAIGAVTVHRLPKELVD</sequence>
<name>A0A1H3W8E3_9ACTO</name>
<dbReference type="GO" id="GO:0016811">
    <property type="term" value="F:hydrolase activity, acting on carbon-nitrogen (but not peptide) bonds, in linear amides"/>
    <property type="evidence" value="ECO:0007669"/>
    <property type="project" value="InterPro"/>
</dbReference>
<proteinExistence type="predicted"/>
<organism evidence="1 2">
    <name type="scientific">Bowdeniella nasicola</name>
    <dbReference type="NCBI Taxonomy" id="208480"/>
    <lineage>
        <taxon>Bacteria</taxon>
        <taxon>Bacillati</taxon>
        <taxon>Actinomycetota</taxon>
        <taxon>Actinomycetes</taxon>
        <taxon>Actinomycetales</taxon>
        <taxon>Actinomycetaceae</taxon>
        <taxon>Bowdeniella</taxon>
    </lineage>
</organism>
<evidence type="ECO:0000313" key="2">
    <source>
        <dbReference type="Proteomes" id="UP000199288"/>
    </source>
</evidence>
<evidence type="ECO:0000313" key="1">
    <source>
        <dbReference type="EMBL" id="SDZ83346.1"/>
    </source>
</evidence>
<reference evidence="2" key="1">
    <citation type="submission" date="2016-10" db="EMBL/GenBank/DDBJ databases">
        <authorList>
            <person name="Varghese N."/>
            <person name="Submissions S."/>
        </authorList>
    </citation>
    <scope>NUCLEOTIDE SEQUENCE [LARGE SCALE GENOMIC DNA]</scope>
    <source>
        <strain evidence="2">KPR-1</strain>
    </source>
</reference>
<dbReference type="PANTHER" id="PTHR31891:SF1">
    <property type="entry name" value="FORMAMIDASE C869.04-RELATED"/>
    <property type="match status" value="1"/>
</dbReference>
<dbReference type="Gene3D" id="2.40.10.120">
    <property type="match status" value="1"/>
</dbReference>
<dbReference type="EMBL" id="FNQV01000002">
    <property type="protein sequence ID" value="SDZ83346.1"/>
    <property type="molecule type" value="Genomic_DNA"/>
</dbReference>
<dbReference type="SUPFAM" id="SSF141130">
    <property type="entry name" value="Acetamidase/Formamidase-like"/>
    <property type="match status" value="1"/>
</dbReference>